<evidence type="ECO:0000256" key="6">
    <source>
        <dbReference type="ARBA" id="ARBA00022692"/>
    </source>
</evidence>
<reference evidence="11" key="1">
    <citation type="journal article" date="2008" name="Acta Crystallogr. F Struct. Biol. Commun.">
        <title>Crystallization and preliminary X-ray crystallographic study of flavoredoxin from Desulfovibrio vulgaris Miyazaki F.</title>
        <authorList>
            <person name="Ueda Y."/>
            <person name="Shibata N."/>
            <person name="Takeuchi D."/>
            <person name="Kitamura M."/>
            <person name="Higuchi Y."/>
        </authorList>
    </citation>
    <scope>NUCLEOTIDE SEQUENCE</scope>
    <source>
        <strain evidence="11">Miyazaki</strain>
    </source>
</reference>
<dbReference type="AlphaFoldDB" id="Q4W5X5"/>
<comment type="subcellular location">
    <subcellularLocation>
        <location evidence="2">Cell membrane</location>
    </subcellularLocation>
    <subcellularLocation>
        <location evidence="1">Membrane</location>
        <topology evidence="1">Multi-pass membrane protein</topology>
    </subcellularLocation>
</comment>
<evidence type="ECO:0000256" key="4">
    <source>
        <dbReference type="ARBA" id="ARBA00022475"/>
    </source>
</evidence>
<keyword evidence="6 9" id="KW-0812">Transmembrane</keyword>
<accession>Q4W5X5</accession>
<evidence type="ECO:0000256" key="5">
    <source>
        <dbReference type="ARBA" id="ARBA00022679"/>
    </source>
</evidence>
<feature type="transmembrane region" description="Helical" evidence="9">
    <location>
        <begin position="289"/>
        <end position="312"/>
    </location>
</feature>
<feature type="domain" description="Bacterial sugar transferase" evidence="10">
    <location>
        <begin position="286"/>
        <end position="477"/>
    </location>
</feature>
<evidence type="ECO:0000256" key="9">
    <source>
        <dbReference type="SAM" id="Phobius"/>
    </source>
</evidence>
<dbReference type="Pfam" id="PF02397">
    <property type="entry name" value="Bac_transf"/>
    <property type="match status" value="1"/>
</dbReference>
<dbReference type="InterPro" id="IPR003362">
    <property type="entry name" value="Bact_transf"/>
</dbReference>
<protein>
    <submittedName>
        <fullName evidence="11">Exopolysaccharide biosynthesis protein</fullName>
    </submittedName>
</protein>
<evidence type="ECO:0000256" key="8">
    <source>
        <dbReference type="ARBA" id="ARBA00023136"/>
    </source>
</evidence>
<sequence length="483" mass="53582">MLPDAPRMPHGCPMTLCPVQAAPWRTTLLLILADTAVIICVTLAATLLRDLAGSGIQWGFYPRLLPFLLLLPLFNAVLGLYAGITLPPPQELKKLTLGASMAFLCAGSFIFFAKGGERYSRMAFLLAWLGCIAALPLCRHWLRTRLANRAWWGAPAVILGGGAAAEEVVSTLRQRPLLGLRPVACVPPEGRPDPSSKGCGLACCASDEEAVRLYPRAYALLLLDSFADSEARHRIVEATARFRNVLIMPPFSTGGARLWVSAMDIGGLLGLLVRQNLLDANRVRLKRAIDLLLTLGSAILVLPLVLAIAAWIRMDSPGSPFFTQRRIGQHGREMHILKFRTMVQNAECVLHDCLAANPALNAEWERDQKLKCDPRVTRAGAFLRKTSLDELPQLWNVLRGEMSLVGPRPIVQDEVEKYGEVFDLYTRVKPGITGLWQVSGRNDVSYPQRVEMDRYYICNWSVWFDIWILAKTVPVVLHRNGAY</sequence>
<keyword evidence="8 9" id="KW-0472">Membrane</keyword>
<dbReference type="NCBIfam" id="TIGR03022">
    <property type="entry name" value="WbaP_sugtrans"/>
    <property type="match status" value="1"/>
</dbReference>
<proteinExistence type="inferred from homology"/>
<dbReference type="GO" id="GO:0000271">
    <property type="term" value="P:polysaccharide biosynthetic process"/>
    <property type="evidence" value="ECO:0007669"/>
    <property type="project" value="InterPro"/>
</dbReference>
<dbReference type="PANTHER" id="PTHR30576">
    <property type="entry name" value="COLANIC BIOSYNTHESIS UDP-GLUCOSE LIPID CARRIER TRANSFERASE"/>
    <property type="match status" value="1"/>
</dbReference>
<keyword evidence="5" id="KW-0808">Transferase</keyword>
<dbReference type="InterPro" id="IPR017475">
    <property type="entry name" value="EPS_sugar_tfrase"/>
</dbReference>
<dbReference type="InterPro" id="IPR017472">
    <property type="entry name" value="Undecaprenyl-P_galact_Ptfrase"/>
</dbReference>
<dbReference type="Pfam" id="PF13727">
    <property type="entry name" value="CoA_binding_3"/>
    <property type="match status" value="1"/>
</dbReference>
<evidence type="ECO:0000256" key="3">
    <source>
        <dbReference type="ARBA" id="ARBA00006464"/>
    </source>
</evidence>
<dbReference type="GO" id="GO:0016780">
    <property type="term" value="F:phosphotransferase activity, for other substituted phosphate groups"/>
    <property type="evidence" value="ECO:0007669"/>
    <property type="project" value="TreeGrafter"/>
</dbReference>
<evidence type="ECO:0000313" key="11">
    <source>
        <dbReference type="EMBL" id="BAD99044.1"/>
    </source>
</evidence>
<feature type="transmembrane region" description="Helical" evidence="9">
    <location>
        <begin position="28"/>
        <end position="48"/>
    </location>
</feature>
<dbReference type="PANTHER" id="PTHR30576:SF4">
    <property type="entry name" value="UNDECAPRENYL-PHOSPHATE GALACTOSE PHOSPHOTRANSFERASE"/>
    <property type="match status" value="1"/>
</dbReference>
<keyword evidence="7 9" id="KW-1133">Transmembrane helix</keyword>
<evidence type="ECO:0000259" key="10">
    <source>
        <dbReference type="Pfam" id="PF02397"/>
    </source>
</evidence>
<evidence type="ECO:0000256" key="1">
    <source>
        <dbReference type="ARBA" id="ARBA00004141"/>
    </source>
</evidence>
<dbReference type="GO" id="GO:0005886">
    <property type="term" value="C:plasma membrane"/>
    <property type="evidence" value="ECO:0007669"/>
    <property type="project" value="UniProtKB-SubCell"/>
</dbReference>
<keyword evidence="4" id="KW-1003">Cell membrane</keyword>
<feature type="transmembrane region" description="Helical" evidence="9">
    <location>
        <begin position="125"/>
        <end position="142"/>
    </location>
</feature>
<dbReference type="EMBL" id="AB214904">
    <property type="protein sequence ID" value="BAD99044.1"/>
    <property type="molecule type" value="Genomic_DNA"/>
</dbReference>
<gene>
    <name evidence="11" type="primary">orf021</name>
</gene>
<feature type="transmembrane region" description="Helical" evidence="9">
    <location>
        <begin position="60"/>
        <end position="83"/>
    </location>
</feature>
<evidence type="ECO:0000256" key="7">
    <source>
        <dbReference type="ARBA" id="ARBA00022989"/>
    </source>
</evidence>
<name>Q4W5X5_NITVL</name>
<feature type="transmembrane region" description="Helical" evidence="9">
    <location>
        <begin position="95"/>
        <end position="113"/>
    </location>
</feature>
<evidence type="ECO:0000256" key="2">
    <source>
        <dbReference type="ARBA" id="ARBA00004236"/>
    </source>
</evidence>
<comment type="similarity">
    <text evidence="3">Belongs to the bacterial sugar transferase family.</text>
</comment>
<organism evidence="11">
    <name type="scientific">Nitratidesulfovibrio vulgaris</name>
    <name type="common">Desulfovibrio vulgaris</name>
    <dbReference type="NCBI Taxonomy" id="881"/>
    <lineage>
        <taxon>Bacteria</taxon>
        <taxon>Pseudomonadati</taxon>
        <taxon>Thermodesulfobacteriota</taxon>
        <taxon>Desulfovibrionia</taxon>
        <taxon>Desulfovibrionales</taxon>
        <taxon>Desulfovibrionaceae</taxon>
        <taxon>Nitratidesulfovibrio</taxon>
    </lineage>
</organism>
<dbReference type="NCBIfam" id="TIGR03025">
    <property type="entry name" value="EPS_sugtrans"/>
    <property type="match status" value="1"/>
</dbReference>